<dbReference type="Pfam" id="PF00535">
    <property type="entry name" value="Glycos_transf_2"/>
    <property type="match status" value="1"/>
</dbReference>
<evidence type="ECO:0000256" key="3">
    <source>
        <dbReference type="SAM" id="Phobius"/>
    </source>
</evidence>
<keyword evidence="6" id="KW-1185">Reference proteome</keyword>
<evidence type="ECO:0000313" key="5">
    <source>
        <dbReference type="EMBL" id="MDQ0151988.1"/>
    </source>
</evidence>
<dbReference type="RefSeq" id="WP_106611595.1">
    <property type="nucleotide sequence ID" value="NZ_JAUSTO010000003.1"/>
</dbReference>
<dbReference type="CDD" id="cd00761">
    <property type="entry name" value="Glyco_tranf_GTA_type"/>
    <property type="match status" value="1"/>
</dbReference>
<feature type="transmembrane region" description="Helical" evidence="3">
    <location>
        <begin position="259"/>
        <end position="276"/>
    </location>
</feature>
<dbReference type="AlphaFoldDB" id="A0AAE4AJN1"/>
<keyword evidence="3" id="KW-0472">Membrane</keyword>
<dbReference type="PANTHER" id="PTHR22916:SF51">
    <property type="entry name" value="GLYCOSYLTRANSFERASE EPSH-RELATED"/>
    <property type="match status" value="1"/>
</dbReference>
<evidence type="ECO:0000259" key="4">
    <source>
        <dbReference type="Pfam" id="PF00535"/>
    </source>
</evidence>
<dbReference type="SUPFAM" id="SSF53448">
    <property type="entry name" value="Nucleotide-diphospho-sugar transferases"/>
    <property type="match status" value="1"/>
</dbReference>
<name>A0AAE4AJN1_9FIRM</name>
<keyword evidence="2" id="KW-0808">Transferase</keyword>
<sequence length="339" mass="39321">MKLLSIAVPCYNSAAYMDHCIRTLLHGGDEVEILIVNDGSAKDNTAEIADRYEREYPGICRAIHQENGGHGSAVCAGLAKASGVFFKVVDSDDWVDEEAYDKVLATLRGFTEQNTQLDMLVSNFVYEKEGAAHKRIMNYRRVIPKGQLISWNEIGHFLPGQYILMHSVIYRTQLLRDTGLDLPKHTFYVDNIFVYQPLPQVKTLYYLDVNFYRYFIGRSDQSVNEQVMIGRIDQQIRVTKLMLSYYDPYKIPQRKLRRYMILYLEIMMIICSILAIKSGTEENFVKKKEIWRYLREQNLHLYLRIRWGFLGQSVNLPGRSGRSVSVAAYKIAQKFYGFN</sequence>
<dbReference type="Proteomes" id="UP001241537">
    <property type="component" value="Unassembled WGS sequence"/>
</dbReference>
<dbReference type="GO" id="GO:0016757">
    <property type="term" value="F:glycosyltransferase activity"/>
    <property type="evidence" value="ECO:0007669"/>
    <property type="project" value="UniProtKB-KW"/>
</dbReference>
<keyword evidence="3" id="KW-1133">Transmembrane helix</keyword>
<evidence type="ECO:0000256" key="2">
    <source>
        <dbReference type="ARBA" id="ARBA00022679"/>
    </source>
</evidence>
<dbReference type="PANTHER" id="PTHR22916">
    <property type="entry name" value="GLYCOSYLTRANSFERASE"/>
    <property type="match status" value="1"/>
</dbReference>
<dbReference type="InterPro" id="IPR029044">
    <property type="entry name" value="Nucleotide-diphossugar_trans"/>
</dbReference>
<proteinExistence type="predicted"/>
<dbReference type="InterPro" id="IPR001173">
    <property type="entry name" value="Glyco_trans_2-like"/>
</dbReference>
<protein>
    <submittedName>
        <fullName evidence="5">Glycosyltransferase involved in cell wall biosynthesis</fullName>
    </submittedName>
</protein>
<dbReference type="Gene3D" id="3.90.550.10">
    <property type="entry name" value="Spore Coat Polysaccharide Biosynthesis Protein SpsA, Chain A"/>
    <property type="match status" value="1"/>
</dbReference>
<evidence type="ECO:0000313" key="6">
    <source>
        <dbReference type="Proteomes" id="UP001241537"/>
    </source>
</evidence>
<gene>
    <name evidence="5" type="ORF">J2S20_000670</name>
</gene>
<accession>A0AAE4AJN1</accession>
<feature type="domain" description="Glycosyltransferase 2-like" evidence="4">
    <location>
        <begin position="5"/>
        <end position="108"/>
    </location>
</feature>
<organism evidence="5 6">
    <name type="scientific">Moryella indoligenes</name>
    <dbReference type="NCBI Taxonomy" id="371674"/>
    <lineage>
        <taxon>Bacteria</taxon>
        <taxon>Bacillati</taxon>
        <taxon>Bacillota</taxon>
        <taxon>Clostridia</taxon>
        <taxon>Lachnospirales</taxon>
        <taxon>Lachnospiraceae</taxon>
        <taxon>Moryella</taxon>
    </lineage>
</organism>
<keyword evidence="1" id="KW-0328">Glycosyltransferase</keyword>
<evidence type="ECO:0000256" key="1">
    <source>
        <dbReference type="ARBA" id="ARBA00022676"/>
    </source>
</evidence>
<reference evidence="5" key="1">
    <citation type="submission" date="2023-07" db="EMBL/GenBank/DDBJ databases">
        <title>Genomic Encyclopedia of Type Strains, Phase IV (KMG-IV): sequencing the most valuable type-strain genomes for metagenomic binning, comparative biology and taxonomic classification.</title>
        <authorList>
            <person name="Goeker M."/>
        </authorList>
    </citation>
    <scope>NUCLEOTIDE SEQUENCE</scope>
    <source>
        <strain evidence="5">DSM 19659</strain>
    </source>
</reference>
<comment type="caution">
    <text evidence="5">The sequence shown here is derived from an EMBL/GenBank/DDBJ whole genome shotgun (WGS) entry which is preliminary data.</text>
</comment>
<keyword evidence="3" id="KW-0812">Transmembrane</keyword>
<dbReference type="EMBL" id="JAUSTO010000003">
    <property type="protein sequence ID" value="MDQ0151988.1"/>
    <property type="molecule type" value="Genomic_DNA"/>
</dbReference>